<organism evidence="2 3">
    <name type="scientific">Actinoallomurus vinaceus</name>
    <dbReference type="NCBI Taxonomy" id="1080074"/>
    <lineage>
        <taxon>Bacteria</taxon>
        <taxon>Bacillati</taxon>
        <taxon>Actinomycetota</taxon>
        <taxon>Actinomycetes</taxon>
        <taxon>Streptosporangiales</taxon>
        <taxon>Thermomonosporaceae</taxon>
        <taxon>Actinoallomurus</taxon>
    </lineage>
</organism>
<accession>A0ABP8UQJ0</accession>
<evidence type="ECO:0000256" key="1">
    <source>
        <dbReference type="SAM" id="MobiDB-lite"/>
    </source>
</evidence>
<comment type="caution">
    <text evidence="2">The sequence shown here is derived from an EMBL/GenBank/DDBJ whole genome shotgun (WGS) entry which is preliminary data.</text>
</comment>
<dbReference type="Proteomes" id="UP001501442">
    <property type="component" value="Unassembled WGS sequence"/>
</dbReference>
<dbReference type="EMBL" id="BAABHK010000018">
    <property type="protein sequence ID" value="GAA4637011.1"/>
    <property type="molecule type" value="Genomic_DNA"/>
</dbReference>
<name>A0ABP8UQJ0_9ACTN</name>
<reference evidence="3" key="1">
    <citation type="journal article" date="2019" name="Int. J. Syst. Evol. Microbiol.">
        <title>The Global Catalogue of Microorganisms (GCM) 10K type strain sequencing project: providing services to taxonomists for standard genome sequencing and annotation.</title>
        <authorList>
            <consortium name="The Broad Institute Genomics Platform"/>
            <consortium name="The Broad Institute Genome Sequencing Center for Infectious Disease"/>
            <person name="Wu L."/>
            <person name="Ma J."/>
        </authorList>
    </citation>
    <scope>NUCLEOTIDE SEQUENCE [LARGE SCALE GENOMIC DNA]</scope>
    <source>
        <strain evidence="3">JCM 17939</strain>
    </source>
</reference>
<evidence type="ECO:0000313" key="2">
    <source>
        <dbReference type="EMBL" id="GAA4637011.1"/>
    </source>
</evidence>
<proteinExistence type="predicted"/>
<protein>
    <submittedName>
        <fullName evidence="2">Uncharacterized protein</fullName>
    </submittedName>
</protein>
<feature type="region of interest" description="Disordered" evidence="1">
    <location>
        <begin position="123"/>
        <end position="153"/>
    </location>
</feature>
<gene>
    <name evidence="2" type="ORF">GCM10023196_089150</name>
</gene>
<keyword evidence="3" id="KW-1185">Reference proteome</keyword>
<sequence>MTDPRWRELSPADPVMVRAARAHLTGEFSRGVDRLMWETHERPLGDVQSVRAVIQAASGGGAVDVTGLGAALLLIRAIRLDVDRLEWELLESARAAGLGWESIAAVMDLSGAAEAQERHRWLDSRRAEPAAPAERLDLSAPDGVPRAERMRLP</sequence>
<dbReference type="RefSeq" id="WP_345439990.1">
    <property type="nucleotide sequence ID" value="NZ_BAABHK010000018.1"/>
</dbReference>
<evidence type="ECO:0000313" key="3">
    <source>
        <dbReference type="Proteomes" id="UP001501442"/>
    </source>
</evidence>